<feature type="transmembrane region" description="Helical" evidence="6">
    <location>
        <begin position="683"/>
        <end position="706"/>
    </location>
</feature>
<dbReference type="InterPro" id="IPR050545">
    <property type="entry name" value="Mycobact_MmpL"/>
</dbReference>
<evidence type="ECO:0000259" key="7">
    <source>
        <dbReference type="PROSITE" id="PS50156"/>
    </source>
</evidence>
<keyword evidence="2" id="KW-1003">Cell membrane</keyword>
<accession>A0A326RPY1</accession>
<evidence type="ECO:0000256" key="6">
    <source>
        <dbReference type="SAM" id="Phobius"/>
    </source>
</evidence>
<dbReference type="Proteomes" id="UP000248917">
    <property type="component" value="Unassembled WGS sequence"/>
</dbReference>
<keyword evidence="9" id="KW-1185">Reference proteome</keyword>
<evidence type="ECO:0000256" key="5">
    <source>
        <dbReference type="ARBA" id="ARBA00023136"/>
    </source>
</evidence>
<feature type="transmembrane region" description="Helical" evidence="6">
    <location>
        <begin position="205"/>
        <end position="224"/>
    </location>
</feature>
<dbReference type="OrthoDB" id="9805018at2"/>
<dbReference type="InterPro" id="IPR004869">
    <property type="entry name" value="MMPL_dom"/>
</dbReference>
<name>A0A326RPY1_9BACT</name>
<keyword evidence="3 6" id="KW-0812">Transmembrane</keyword>
<dbReference type="Pfam" id="PF03176">
    <property type="entry name" value="MMPL"/>
    <property type="match status" value="2"/>
</dbReference>
<dbReference type="RefSeq" id="WP_111394361.1">
    <property type="nucleotide sequence ID" value="NZ_QKTX01000015.1"/>
</dbReference>
<dbReference type="SUPFAM" id="SSF82866">
    <property type="entry name" value="Multidrug efflux transporter AcrB transmembrane domain"/>
    <property type="match status" value="2"/>
</dbReference>
<protein>
    <recommendedName>
        <fullName evidence="7">SSD domain-containing protein</fullName>
    </recommendedName>
</protein>
<dbReference type="GO" id="GO:0005886">
    <property type="term" value="C:plasma membrane"/>
    <property type="evidence" value="ECO:0007669"/>
    <property type="project" value="UniProtKB-SubCell"/>
</dbReference>
<evidence type="ECO:0000256" key="4">
    <source>
        <dbReference type="ARBA" id="ARBA00022989"/>
    </source>
</evidence>
<evidence type="ECO:0000313" key="8">
    <source>
        <dbReference type="EMBL" id="PZV79094.1"/>
    </source>
</evidence>
<reference evidence="8 9" key="1">
    <citation type="submission" date="2018-06" db="EMBL/GenBank/DDBJ databases">
        <title>Genomic Encyclopedia of Archaeal and Bacterial Type Strains, Phase II (KMG-II): from individual species to whole genera.</title>
        <authorList>
            <person name="Goeker M."/>
        </authorList>
    </citation>
    <scope>NUCLEOTIDE SEQUENCE [LARGE SCALE GENOMIC DNA]</scope>
    <source>
        <strain evidence="8 9">T4</strain>
    </source>
</reference>
<feature type="domain" description="SSD" evidence="7">
    <location>
        <begin position="235"/>
        <end position="356"/>
    </location>
</feature>
<feature type="transmembrane region" description="Helical" evidence="6">
    <location>
        <begin position="334"/>
        <end position="357"/>
    </location>
</feature>
<evidence type="ECO:0000256" key="3">
    <source>
        <dbReference type="ARBA" id="ARBA00022692"/>
    </source>
</evidence>
<comment type="subcellular location">
    <subcellularLocation>
        <location evidence="1">Cell membrane</location>
        <topology evidence="1">Multi-pass membrane protein</topology>
    </subcellularLocation>
</comment>
<feature type="transmembrane region" description="Helical" evidence="6">
    <location>
        <begin position="615"/>
        <end position="635"/>
    </location>
</feature>
<dbReference type="Gene3D" id="1.20.1640.10">
    <property type="entry name" value="Multidrug efflux transporter AcrB transmembrane domain"/>
    <property type="match status" value="2"/>
</dbReference>
<evidence type="ECO:0000313" key="9">
    <source>
        <dbReference type="Proteomes" id="UP000248917"/>
    </source>
</evidence>
<dbReference type="PANTHER" id="PTHR33406">
    <property type="entry name" value="MEMBRANE PROTEIN MJ1562-RELATED"/>
    <property type="match status" value="1"/>
</dbReference>
<evidence type="ECO:0000256" key="1">
    <source>
        <dbReference type="ARBA" id="ARBA00004651"/>
    </source>
</evidence>
<dbReference type="PANTHER" id="PTHR33406:SF12">
    <property type="entry name" value="BLR2997 PROTEIN"/>
    <property type="match status" value="1"/>
</dbReference>
<feature type="transmembrane region" description="Helical" evidence="6">
    <location>
        <begin position="263"/>
        <end position="282"/>
    </location>
</feature>
<evidence type="ECO:0000256" key="2">
    <source>
        <dbReference type="ARBA" id="ARBA00022475"/>
    </source>
</evidence>
<gene>
    <name evidence="8" type="ORF">CLV31_11554</name>
</gene>
<dbReference type="EMBL" id="QKTX01000015">
    <property type="protein sequence ID" value="PZV79094.1"/>
    <property type="molecule type" value="Genomic_DNA"/>
</dbReference>
<sequence length="756" mass="84570">MFGKSFSYFLLSISIVLTFLLVVFRPEPKFDYDFEQFFPQDDPELAFYRGVYEKNFGSDNDYLLLAISNPEGDWIDSAFLSRSAKVKTEIQSLSGVDTLISIFDLQIPIINAFGLQTFPVLDWSSGESIQSSAEKLDQFKGSLIAKDGSSFLYLIQNDPKLTKEEGDVLFGQIVLILARNDIKPHAVAGKIQTQRDFVSLMQQEFGLFIGASLVLMLLVLFLVFRKPWGILIPILVLLIGILWAFGLILLADRPLDIMSVMQPTIFLIVGLSALIHYFTHLIKKLRLGLPKELAIQETFQELTFAVALTVFTTSMGFLSLYFTSIPALKAFGLWTGFGILILFLAVLGIAPGLLHAFPLSQPNFRFTSTSDRLLSSLFQKVIQRRKVIAFSFLGISLLGIGLSSQIKINGYLLDNLPLDHPIQEDFAYFDQQFGGSNPLELYLEKGTEAESLLDLEVLKEMEQVEGKLRELFGEGDFISPLSLIKTLNQAQNQGNPKAFSLPSRGQYLRMERYFAQALDIDGPKVLSENRMTGRISGRAPDLGSLKMGELRAELLNFVQQEIDPKLLRVKWTGTAHLIDRGHESVTLQMAKGLGVAFLIVGLIAGLLFRSWRLSLILLIPNMIPLIWMCGLMWLLGIEFKLTTAILFTVAFGIAVDDTIHFMSKLKLELAKGKNLHYAIKRTFIDAGRALILTSVILVAGFGLLIFSQFGVTHFTGLLISFSLIFALLADLMLLPVLLFPLKKVWDQKVKVLSHPK</sequence>
<feature type="transmembrane region" description="Helical" evidence="6">
    <location>
        <begin position="230"/>
        <end position="251"/>
    </location>
</feature>
<feature type="transmembrane region" description="Helical" evidence="6">
    <location>
        <begin position="589"/>
        <end position="608"/>
    </location>
</feature>
<proteinExistence type="predicted"/>
<comment type="caution">
    <text evidence="8">The sequence shown here is derived from an EMBL/GenBank/DDBJ whole genome shotgun (WGS) entry which is preliminary data.</text>
</comment>
<dbReference type="AlphaFoldDB" id="A0A326RPY1"/>
<organism evidence="8 9">
    <name type="scientific">Algoriphagus aquaeductus</name>
    <dbReference type="NCBI Taxonomy" id="475299"/>
    <lineage>
        <taxon>Bacteria</taxon>
        <taxon>Pseudomonadati</taxon>
        <taxon>Bacteroidota</taxon>
        <taxon>Cytophagia</taxon>
        <taxon>Cytophagales</taxon>
        <taxon>Cyclobacteriaceae</taxon>
        <taxon>Algoriphagus</taxon>
    </lineage>
</organism>
<feature type="transmembrane region" description="Helical" evidence="6">
    <location>
        <begin position="6"/>
        <end position="24"/>
    </location>
</feature>
<feature type="transmembrane region" description="Helical" evidence="6">
    <location>
        <begin position="718"/>
        <end position="741"/>
    </location>
</feature>
<keyword evidence="5 6" id="KW-0472">Membrane</keyword>
<feature type="transmembrane region" description="Helical" evidence="6">
    <location>
        <begin position="302"/>
        <end position="322"/>
    </location>
</feature>
<keyword evidence="4 6" id="KW-1133">Transmembrane helix</keyword>
<dbReference type="InterPro" id="IPR000731">
    <property type="entry name" value="SSD"/>
</dbReference>
<feature type="transmembrane region" description="Helical" evidence="6">
    <location>
        <begin position="641"/>
        <end position="662"/>
    </location>
</feature>
<dbReference type="PROSITE" id="PS50156">
    <property type="entry name" value="SSD"/>
    <property type="match status" value="1"/>
</dbReference>